<dbReference type="EMBL" id="CM000607">
    <property type="protein sequence ID" value="EEC49951.1"/>
    <property type="molecule type" value="Genomic_DNA"/>
</dbReference>
<evidence type="ECO:0000313" key="17">
    <source>
        <dbReference type="EMBL" id="EEC49951.1"/>
    </source>
</evidence>
<protein>
    <recommendedName>
        <fullName evidence="16">Peptidase M50 domain-containing protein</fullName>
    </recommendedName>
</protein>
<keyword evidence="15" id="KW-0732">Signal</keyword>
<gene>
    <name evidence="17" type="ORF">PHATRDRAFT_44486</name>
</gene>
<feature type="transmembrane region" description="Helical" evidence="14">
    <location>
        <begin position="692"/>
        <end position="713"/>
    </location>
</feature>
<evidence type="ECO:0000256" key="6">
    <source>
        <dbReference type="ARBA" id="ARBA00022670"/>
    </source>
</evidence>
<proteinExistence type="inferred from homology"/>
<name>B7FUA2_PHATC</name>
<keyword evidence="8" id="KW-0378">Hydrolase</keyword>
<dbReference type="GO" id="GO:0016020">
    <property type="term" value="C:membrane"/>
    <property type="evidence" value="ECO:0007669"/>
    <property type="project" value="UniProtKB-SubCell"/>
</dbReference>
<keyword evidence="10 14" id="KW-1133">Transmembrane helix</keyword>
<keyword evidence="5" id="KW-0934">Plastid</keyword>
<feature type="transmembrane region" description="Helical" evidence="14">
    <location>
        <begin position="725"/>
        <end position="746"/>
    </location>
</feature>
<feature type="signal peptide" evidence="15">
    <location>
        <begin position="1"/>
        <end position="23"/>
    </location>
</feature>
<evidence type="ECO:0000256" key="8">
    <source>
        <dbReference type="ARBA" id="ARBA00022801"/>
    </source>
</evidence>
<evidence type="ECO:0000256" key="11">
    <source>
        <dbReference type="ARBA" id="ARBA00023136"/>
    </source>
</evidence>
<dbReference type="RefSeq" id="XP_002178286.1">
    <property type="nucleotide sequence ID" value="XM_002178250.1"/>
</dbReference>
<feature type="region of interest" description="Disordered" evidence="13">
    <location>
        <begin position="59"/>
        <end position="100"/>
    </location>
</feature>
<dbReference type="GO" id="GO:0006508">
    <property type="term" value="P:proteolysis"/>
    <property type="evidence" value="ECO:0007669"/>
    <property type="project" value="UniProtKB-KW"/>
</dbReference>
<dbReference type="PANTHER" id="PTHR31412:SF0">
    <property type="entry name" value="ZINC METALLOPROTEASE EGY1, CHLOROPLASTIC-RELATED"/>
    <property type="match status" value="1"/>
</dbReference>
<evidence type="ECO:0000256" key="13">
    <source>
        <dbReference type="SAM" id="MobiDB-lite"/>
    </source>
</evidence>
<reference evidence="17 18" key="1">
    <citation type="journal article" date="2008" name="Nature">
        <title>The Phaeodactylum genome reveals the evolutionary history of diatom genomes.</title>
        <authorList>
            <person name="Bowler C."/>
            <person name="Allen A.E."/>
            <person name="Badger J.H."/>
            <person name="Grimwood J."/>
            <person name="Jabbari K."/>
            <person name="Kuo A."/>
            <person name="Maheswari U."/>
            <person name="Martens C."/>
            <person name="Maumus F."/>
            <person name="Otillar R.P."/>
            <person name="Rayko E."/>
            <person name="Salamov A."/>
            <person name="Vandepoele K."/>
            <person name="Beszteri B."/>
            <person name="Gruber A."/>
            <person name="Heijde M."/>
            <person name="Katinka M."/>
            <person name="Mock T."/>
            <person name="Valentin K."/>
            <person name="Verret F."/>
            <person name="Berges J.A."/>
            <person name="Brownlee C."/>
            <person name="Cadoret J.P."/>
            <person name="Chiovitti A."/>
            <person name="Choi C.J."/>
            <person name="Coesel S."/>
            <person name="De Martino A."/>
            <person name="Detter J.C."/>
            <person name="Durkin C."/>
            <person name="Falciatore A."/>
            <person name="Fournet J."/>
            <person name="Haruta M."/>
            <person name="Huysman M.J."/>
            <person name="Jenkins B.D."/>
            <person name="Jiroutova K."/>
            <person name="Jorgensen R.E."/>
            <person name="Joubert Y."/>
            <person name="Kaplan A."/>
            <person name="Kroger N."/>
            <person name="Kroth P.G."/>
            <person name="La Roche J."/>
            <person name="Lindquist E."/>
            <person name="Lommer M."/>
            <person name="Martin-Jezequel V."/>
            <person name="Lopez P.J."/>
            <person name="Lucas S."/>
            <person name="Mangogna M."/>
            <person name="McGinnis K."/>
            <person name="Medlin L.K."/>
            <person name="Montsant A."/>
            <person name="Oudot-Le Secq M.P."/>
            <person name="Napoli C."/>
            <person name="Obornik M."/>
            <person name="Parker M.S."/>
            <person name="Petit J.L."/>
            <person name="Porcel B.M."/>
            <person name="Poulsen N."/>
            <person name="Robison M."/>
            <person name="Rychlewski L."/>
            <person name="Rynearson T.A."/>
            <person name="Schmutz J."/>
            <person name="Shapiro H."/>
            <person name="Siaut M."/>
            <person name="Stanley M."/>
            <person name="Sussman M.R."/>
            <person name="Taylor A.R."/>
            <person name="Vardi A."/>
            <person name="von Dassow P."/>
            <person name="Vyverman W."/>
            <person name="Willis A."/>
            <person name="Wyrwicz L.S."/>
            <person name="Rokhsar D.S."/>
            <person name="Weissenbach J."/>
            <person name="Armbrust E.V."/>
            <person name="Green B.R."/>
            <person name="Van de Peer Y."/>
            <person name="Grigoriev I.V."/>
        </authorList>
    </citation>
    <scope>NUCLEOTIDE SEQUENCE [LARGE SCALE GENOMIC DNA]</scope>
    <source>
        <strain evidence="17 18">CCAP 1055/1</strain>
    </source>
</reference>
<accession>B7FUA2</accession>
<dbReference type="GeneID" id="7197762"/>
<dbReference type="OrthoDB" id="47355at2759"/>
<dbReference type="GO" id="GO:0008233">
    <property type="term" value="F:peptidase activity"/>
    <property type="evidence" value="ECO:0007669"/>
    <property type="project" value="UniProtKB-KW"/>
</dbReference>
<evidence type="ECO:0000256" key="5">
    <source>
        <dbReference type="ARBA" id="ARBA00022640"/>
    </source>
</evidence>
<dbReference type="HOGENOM" id="CLU_340536_0_0_1"/>
<comment type="subcellular location">
    <subcellularLocation>
        <location evidence="1">Membrane</location>
        <topology evidence="1">Multi-pass membrane protein</topology>
    </subcellularLocation>
    <subcellularLocation>
        <location evidence="2">Plastid</location>
        <location evidence="2">Chloroplast</location>
    </subcellularLocation>
</comment>
<evidence type="ECO:0000259" key="16">
    <source>
        <dbReference type="Pfam" id="PF02163"/>
    </source>
</evidence>
<comment type="similarity">
    <text evidence="3">Belongs to the peptidase M50B family.</text>
</comment>
<feature type="chain" id="PRO_5002855017" description="Peptidase M50 domain-containing protein" evidence="15">
    <location>
        <begin position="24"/>
        <end position="834"/>
    </location>
</feature>
<reference evidence="18" key="2">
    <citation type="submission" date="2008-08" db="EMBL/GenBank/DDBJ databases">
        <authorList>
            <consortium name="Diatom Consortium"/>
            <person name="Grigoriev I."/>
            <person name="Grimwood J."/>
            <person name="Kuo A."/>
            <person name="Otillar R.P."/>
            <person name="Salamov A."/>
            <person name="Detter J.C."/>
            <person name="Lindquist E."/>
            <person name="Shapiro H."/>
            <person name="Lucas S."/>
            <person name="Glavina del Rio T."/>
            <person name="Pitluck S."/>
            <person name="Rokhsar D."/>
            <person name="Bowler C."/>
        </authorList>
    </citation>
    <scope>GENOME REANNOTATION</scope>
    <source>
        <strain evidence="18">CCAP 1055/1</strain>
    </source>
</reference>
<evidence type="ECO:0000256" key="14">
    <source>
        <dbReference type="SAM" id="Phobius"/>
    </source>
</evidence>
<dbReference type="OMA" id="EENARAM"/>
<feature type="compositionally biased region" description="Basic and acidic residues" evidence="13">
    <location>
        <begin position="90"/>
        <end position="100"/>
    </location>
</feature>
<sequence>MMISRISVVALFNLLVATYHTEAFVPSHHQRRAVIRTTAGTYPSAYSRLYFFGRNKDDDEASEADNTDKKSPFFARFGIGKNENEDDSEDKASEQNSKVHETVAAVATVAKDEVEKEQGFTSGPLPRTSRAPKRVVDANLSPLEQAAALQAQAKKIRLEAEKQDAELTLAKITKLEKEIAHAKRHKESHDDAVVELLQRELQALEAKMRGEAPAPVIRSKPLSNKSESGAVPGTTDIAAKVATRAMPENGFSATVSMAEDPAEALQSLDELTKFIENSPKFMKKALAAQVELDYADVENLNTTEMALRVDKMRRLDFSFSARPKPRFTFEEVNAKKKELSKGWAKSLLDPRLTSAASGNETELALLALEYEYYNKGGMVLSQDQLSEMSQDDEFIAQIVSAVNKSAVDSSIETLFPKCTRKEGQAPTMAQVQRLITDVLPKAKFSSTSKPEPVAGGFVIRGINKAENGDELIEAIDKQLTKYPNLADKLSVLYTNDFTVFASTEVESDEFNFDDVEPILYVTGPNIVREPRRVLLSLTSALGIASSWYLSLYPFLLNPALSKRVDEQLALADANMTPDLTWLTDLSLPLFTTFVSIQLIHEIAHRAVAAFYDIKVSAPTWVPSIFTGITSSVTTFRTLPKNKQAMFDFSVAGPLAGMIASAIAIFIGSQITANQDASLYPALPLEILRQSTLGGGIIESMLGSGALSVPGGALGTQAVAQMMIPLHPVAVAGYISLVLNALAMLPVGTTDGGRIALSVFGRGAKLLVGNAFLFAMLAIGLLGSDLFLFYFAFCIAFQPGNEIPSRNEVDRVDFSRVVVATSAYIVAILALIPFQ</sequence>
<evidence type="ECO:0000256" key="9">
    <source>
        <dbReference type="ARBA" id="ARBA00022946"/>
    </source>
</evidence>
<keyword evidence="7 14" id="KW-0812">Transmembrane</keyword>
<dbReference type="Proteomes" id="UP000000759">
    <property type="component" value="Chromosome 4"/>
</dbReference>
<feature type="transmembrane region" description="Helical" evidence="14">
    <location>
        <begin position="766"/>
        <end position="792"/>
    </location>
</feature>
<keyword evidence="9" id="KW-0809">Transit peptide</keyword>
<evidence type="ECO:0000256" key="12">
    <source>
        <dbReference type="SAM" id="Coils"/>
    </source>
</evidence>
<dbReference type="Pfam" id="PF02163">
    <property type="entry name" value="Peptidase_M50"/>
    <property type="match status" value="1"/>
</dbReference>
<keyword evidence="6" id="KW-0645">Protease</keyword>
<dbReference type="InterPro" id="IPR008915">
    <property type="entry name" value="Peptidase_M50"/>
</dbReference>
<evidence type="ECO:0000256" key="15">
    <source>
        <dbReference type="SAM" id="SignalP"/>
    </source>
</evidence>
<dbReference type="STRING" id="556484.B7FUA2"/>
<keyword evidence="18" id="KW-1185">Reference proteome</keyword>
<evidence type="ECO:0000256" key="1">
    <source>
        <dbReference type="ARBA" id="ARBA00004141"/>
    </source>
</evidence>
<keyword evidence="4" id="KW-0150">Chloroplast</keyword>
<dbReference type="GO" id="GO:0009507">
    <property type="term" value="C:chloroplast"/>
    <property type="evidence" value="ECO:0007669"/>
    <property type="project" value="UniProtKB-SubCell"/>
</dbReference>
<dbReference type="CDD" id="cd06160">
    <property type="entry name" value="S2P-M50_like_2"/>
    <property type="match status" value="1"/>
</dbReference>
<evidence type="ECO:0000313" key="18">
    <source>
        <dbReference type="Proteomes" id="UP000000759"/>
    </source>
</evidence>
<dbReference type="PaxDb" id="2850-Phatr44486"/>
<keyword evidence="12" id="KW-0175">Coiled coil</keyword>
<dbReference type="AlphaFoldDB" id="B7FUA2"/>
<dbReference type="PANTHER" id="PTHR31412">
    <property type="entry name" value="ZINC METALLOPROTEASE EGY1"/>
    <property type="match status" value="1"/>
</dbReference>
<feature type="transmembrane region" description="Helical" evidence="14">
    <location>
        <begin position="650"/>
        <end position="672"/>
    </location>
</feature>
<organism evidence="17 18">
    <name type="scientific">Phaeodactylum tricornutum (strain CCAP 1055/1)</name>
    <dbReference type="NCBI Taxonomy" id="556484"/>
    <lineage>
        <taxon>Eukaryota</taxon>
        <taxon>Sar</taxon>
        <taxon>Stramenopiles</taxon>
        <taxon>Ochrophyta</taxon>
        <taxon>Bacillariophyta</taxon>
        <taxon>Bacillariophyceae</taxon>
        <taxon>Bacillariophycidae</taxon>
        <taxon>Naviculales</taxon>
        <taxon>Phaeodactylaceae</taxon>
        <taxon>Phaeodactylum</taxon>
    </lineage>
</organism>
<dbReference type="InterPro" id="IPR044838">
    <property type="entry name" value="EGY1-like"/>
</dbReference>
<feature type="domain" description="Peptidase M50" evidence="16">
    <location>
        <begin position="592"/>
        <end position="762"/>
    </location>
</feature>
<evidence type="ECO:0000256" key="7">
    <source>
        <dbReference type="ARBA" id="ARBA00022692"/>
    </source>
</evidence>
<feature type="coiled-coil region" evidence="12">
    <location>
        <begin position="146"/>
        <end position="192"/>
    </location>
</feature>
<evidence type="ECO:0000256" key="4">
    <source>
        <dbReference type="ARBA" id="ARBA00022528"/>
    </source>
</evidence>
<dbReference type="eggNOG" id="ENOG502QQ7R">
    <property type="taxonomic scope" value="Eukaryota"/>
</dbReference>
<dbReference type="InParanoid" id="B7FUA2"/>
<evidence type="ECO:0000256" key="10">
    <source>
        <dbReference type="ARBA" id="ARBA00022989"/>
    </source>
</evidence>
<feature type="transmembrane region" description="Helical" evidence="14">
    <location>
        <begin position="533"/>
        <end position="555"/>
    </location>
</feature>
<dbReference type="KEGG" id="pti:PHATRDRAFT_44486"/>
<feature type="transmembrane region" description="Helical" evidence="14">
    <location>
        <begin position="813"/>
        <end position="833"/>
    </location>
</feature>
<evidence type="ECO:0000256" key="2">
    <source>
        <dbReference type="ARBA" id="ARBA00004229"/>
    </source>
</evidence>
<keyword evidence="11 14" id="KW-0472">Membrane</keyword>
<evidence type="ECO:0000256" key="3">
    <source>
        <dbReference type="ARBA" id="ARBA00007931"/>
    </source>
</evidence>